<gene>
    <name evidence="2" type="ORF">SAMN04488073_0532</name>
</gene>
<dbReference type="PANTHER" id="PTHR43685">
    <property type="entry name" value="GLYCOSYLTRANSFERASE"/>
    <property type="match status" value="1"/>
</dbReference>
<proteinExistence type="predicted"/>
<accession>A0A1I6GDI9</accession>
<dbReference type="InterPro" id="IPR029044">
    <property type="entry name" value="Nucleotide-diphossugar_trans"/>
</dbReference>
<protein>
    <submittedName>
        <fullName evidence="2">Glycosyl transferase family 2</fullName>
    </submittedName>
</protein>
<dbReference type="Pfam" id="PF00535">
    <property type="entry name" value="Glycos_transf_2"/>
    <property type="match status" value="1"/>
</dbReference>
<dbReference type="PANTHER" id="PTHR43685:SF2">
    <property type="entry name" value="GLYCOSYLTRANSFERASE 2-LIKE DOMAIN-CONTAINING PROTEIN"/>
    <property type="match status" value="1"/>
</dbReference>
<dbReference type="AlphaFoldDB" id="A0A1I6GDI9"/>
<dbReference type="RefSeq" id="WP_228143532.1">
    <property type="nucleotide sequence ID" value="NZ_FOYV01000001.1"/>
</dbReference>
<feature type="domain" description="Glycosyltransferase 2-like" evidence="1">
    <location>
        <begin position="10"/>
        <end position="176"/>
    </location>
</feature>
<keyword evidence="2" id="KW-0808">Transferase</keyword>
<organism evidence="2 3">
    <name type="scientific">Marinobacter gudaonensis</name>
    <dbReference type="NCBI Taxonomy" id="375760"/>
    <lineage>
        <taxon>Bacteria</taxon>
        <taxon>Pseudomonadati</taxon>
        <taxon>Pseudomonadota</taxon>
        <taxon>Gammaproteobacteria</taxon>
        <taxon>Pseudomonadales</taxon>
        <taxon>Marinobacteraceae</taxon>
        <taxon>Marinobacter</taxon>
    </lineage>
</organism>
<dbReference type="STRING" id="375760.SAMN04488073_0532"/>
<dbReference type="SUPFAM" id="SSF53448">
    <property type="entry name" value="Nucleotide-diphospho-sugar transferases"/>
    <property type="match status" value="1"/>
</dbReference>
<dbReference type="GO" id="GO:0016740">
    <property type="term" value="F:transferase activity"/>
    <property type="evidence" value="ECO:0007669"/>
    <property type="project" value="UniProtKB-KW"/>
</dbReference>
<dbReference type="InterPro" id="IPR050834">
    <property type="entry name" value="Glycosyltransf_2"/>
</dbReference>
<reference evidence="3" key="1">
    <citation type="submission" date="2016-10" db="EMBL/GenBank/DDBJ databases">
        <authorList>
            <person name="Varghese N."/>
            <person name="Submissions S."/>
        </authorList>
    </citation>
    <scope>NUCLEOTIDE SEQUENCE [LARGE SCALE GENOMIC DNA]</scope>
    <source>
        <strain evidence="3">CGMCC 1.6294</strain>
    </source>
</reference>
<dbReference type="Proteomes" id="UP000199290">
    <property type="component" value="Unassembled WGS sequence"/>
</dbReference>
<dbReference type="EMBL" id="FOYV01000001">
    <property type="protein sequence ID" value="SFR40284.1"/>
    <property type="molecule type" value="Genomic_DNA"/>
</dbReference>
<dbReference type="InterPro" id="IPR001173">
    <property type="entry name" value="Glyco_trans_2-like"/>
</dbReference>
<dbReference type="Gene3D" id="3.90.550.10">
    <property type="entry name" value="Spore Coat Polysaccharide Biosynthesis Protein SpsA, Chain A"/>
    <property type="match status" value="1"/>
</dbReference>
<keyword evidence="3" id="KW-1185">Reference proteome</keyword>
<evidence type="ECO:0000313" key="2">
    <source>
        <dbReference type="EMBL" id="SFR40284.1"/>
    </source>
</evidence>
<name>A0A1I6GDI9_9GAMM</name>
<evidence type="ECO:0000313" key="3">
    <source>
        <dbReference type="Proteomes" id="UP000199290"/>
    </source>
</evidence>
<evidence type="ECO:0000259" key="1">
    <source>
        <dbReference type="Pfam" id="PF00535"/>
    </source>
</evidence>
<sequence>MGEKSMLSVSVIIPAFNREKFISEAVESIRSQDYDNIEIIAVDDGSSDRTYEILKGFQENGSLELYYHPRRANKGQSASINLGISNASGDAIVILDSDDLLERGAVRRHVEFLESHPDIGLVYGYGKAIDEKGEPLGFNTLGADHVERGDPNGLLLDCYIALPGGAMVRKDVYKRVGGFAEEFRAGQDHDMALRLFEETKVAYVPEAAFCYRKHEDSISNKGLERRWKTGFEILDRARGRYPYRAATIRKRAAVLNFRLGQTYWRQGRRLEALPLLLKSGLLDPVRAVKVLVGHELSN</sequence>